<dbReference type="InterPro" id="IPR051447">
    <property type="entry name" value="Lipoprotein-release_system"/>
</dbReference>
<keyword evidence="3" id="KW-0813">Transport</keyword>
<dbReference type="PATRIC" id="fig|447.4.peg.2232"/>
<reference evidence="11 12" key="1">
    <citation type="submission" date="2015-11" db="EMBL/GenBank/DDBJ databases">
        <title>Genomic analysis of 38 Legionella species identifies large and diverse effector repertoires.</title>
        <authorList>
            <person name="Burstein D."/>
            <person name="Amaro F."/>
            <person name="Zusman T."/>
            <person name="Lifshitz Z."/>
            <person name="Cohen O."/>
            <person name="Gilbert J.A."/>
            <person name="Pupko T."/>
            <person name="Shuman H.A."/>
            <person name="Segal G."/>
        </authorList>
    </citation>
    <scope>NUCLEOTIDE SEQUENCE [LARGE SCALE GENOMIC DNA]</scope>
    <source>
        <strain evidence="11 12">WIGA</strain>
    </source>
</reference>
<evidence type="ECO:0000256" key="6">
    <source>
        <dbReference type="ARBA" id="ARBA00022989"/>
    </source>
</evidence>
<evidence type="ECO:0000259" key="9">
    <source>
        <dbReference type="Pfam" id="PF02687"/>
    </source>
</evidence>
<feature type="transmembrane region" description="Helical" evidence="8">
    <location>
        <begin position="315"/>
        <end position="341"/>
    </location>
</feature>
<dbReference type="InterPro" id="IPR003838">
    <property type="entry name" value="ABC3_permease_C"/>
</dbReference>
<keyword evidence="7 8" id="KW-0472">Membrane</keyword>
<keyword evidence="4" id="KW-1003">Cell membrane</keyword>
<keyword evidence="5 8" id="KW-0812">Transmembrane</keyword>
<dbReference type="Proteomes" id="UP000054695">
    <property type="component" value="Unassembled WGS sequence"/>
</dbReference>
<evidence type="ECO:0000256" key="2">
    <source>
        <dbReference type="ARBA" id="ARBA00005236"/>
    </source>
</evidence>
<comment type="caution">
    <text evidence="11">The sequence shown here is derived from an EMBL/GenBank/DDBJ whole genome shotgun (WGS) entry which is preliminary data.</text>
</comment>
<evidence type="ECO:0000313" key="11">
    <source>
        <dbReference type="EMBL" id="KTC73455.1"/>
    </source>
</evidence>
<keyword evidence="12" id="KW-1185">Reference proteome</keyword>
<dbReference type="GO" id="GO:0044874">
    <property type="term" value="P:lipoprotein localization to outer membrane"/>
    <property type="evidence" value="ECO:0007669"/>
    <property type="project" value="TreeGrafter"/>
</dbReference>
<proteinExistence type="inferred from homology"/>
<evidence type="ECO:0000313" key="12">
    <source>
        <dbReference type="Proteomes" id="UP000054695"/>
    </source>
</evidence>
<gene>
    <name evidence="11" type="primary">lolCE</name>
    <name evidence="11" type="ORF">Lboz_2101</name>
</gene>
<name>A0A0W0RQW7_LEGBO</name>
<dbReference type="AlphaFoldDB" id="A0A0W0RQW7"/>
<evidence type="ECO:0000256" key="3">
    <source>
        <dbReference type="ARBA" id="ARBA00022448"/>
    </source>
</evidence>
<evidence type="ECO:0000256" key="1">
    <source>
        <dbReference type="ARBA" id="ARBA00004651"/>
    </source>
</evidence>
<dbReference type="RefSeq" id="WP_058459720.1">
    <property type="nucleotide sequence ID" value="NZ_CAAAIY010000018.1"/>
</dbReference>
<feature type="domain" description="MacB-like periplasmic core" evidence="10">
    <location>
        <begin position="28"/>
        <end position="228"/>
    </location>
</feature>
<evidence type="ECO:0000256" key="8">
    <source>
        <dbReference type="SAM" id="Phobius"/>
    </source>
</evidence>
<dbReference type="STRING" id="447.Lboz_2101"/>
<dbReference type="Pfam" id="PF02687">
    <property type="entry name" value="FtsX"/>
    <property type="match status" value="1"/>
</dbReference>
<dbReference type="InterPro" id="IPR025857">
    <property type="entry name" value="MacB_PCD"/>
</dbReference>
<comment type="similarity">
    <text evidence="2">Belongs to the ABC-4 integral membrane protein family. LolC/E subfamily.</text>
</comment>
<evidence type="ECO:0000256" key="4">
    <source>
        <dbReference type="ARBA" id="ARBA00022475"/>
    </source>
</evidence>
<evidence type="ECO:0000259" key="10">
    <source>
        <dbReference type="Pfam" id="PF12704"/>
    </source>
</evidence>
<organism evidence="11 12">
    <name type="scientific">Legionella bozemanae</name>
    <name type="common">Fluoribacter bozemanae</name>
    <dbReference type="NCBI Taxonomy" id="447"/>
    <lineage>
        <taxon>Bacteria</taxon>
        <taxon>Pseudomonadati</taxon>
        <taxon>Pseudomonadota</taxon>
        <taxon>Gammaproteobacteria</taxon>
        <taxon>Legionellales</taxon>
        <taxon>Legionellaceae</taxon>
        <taxon>Legionella</taxon>
    </lineage>
</organism>
<feature type="transmembrane region" description="Helical" evidence="8">
    <location>
        <begin position="22"/>
        <end position="48"/>
    </location>
</feature>
<evidence type="ECO:0000256" key="5">
    <source>
        <dbReference type="ARBA" id="ARBA00022692"/>
    </source>
</evidence>
<dbReference type="PANTHER" id="PTHR30489">
    <property type="entry name" value="LIPOPROTEIN-RELEASING SYSTEM TRANSMEMBRANE PROTEIN LOLE"/>
    <property type="match status" value="1"/>
</dbReference>
<accession>A0A0W0RQW7</accession>
<dbReference type="OrthoDB" id="9808461at2"/>
<protein>
    <submittedName>
        <fullName evidence="11">Lipoprotein-releasing system transmembrane protein LolC/E</fullName>
    </submittedName>
</protein>
<dbReference type="NCBIfam" id="TIGR02212">
    <property type="entry name" value="lolCE"/>
    <property type="match status" value="1"/>
</dbReference>
<feature type="transmembrane region" description="Helical" evidence="8">
    <location>
        <begin position="380"/>
        <end position="400"/>
    </location>
</feature>
<evidence type="ECO:0000256" key="7">
    <source>
        <dbReference type="ARBA" id="ARBA00023136"/>
    </source>
</evidence>
<dbReference type="GO" id="GO:0098797">
    <property type="term" value="C:plasma membrane protein complex"/>
    <property type="evidence" value="ECO:0007669"/>
    <property type="project" value="TreeGrafter"/>
</dbReference>
<feature type="domain" description="ABC3 transporter permease C-terminal" evidence="9">
    <location>
        <begin position="274"/>
        <end position="405"/>
    </location>
</feature>
<dbReference type="Pfam" id="PF12704">
    <property type="entry name" value="MacB_PCD"/>
    <property type="match status" value="1"/>
</dbReference>
<comment type="subcellular location">
    <subcellularLocation>
        <location evidence="1">Cell membrane</location>
        <topology evidence="1">Multi-pass membrane protein</topology>
    </subcellularLocation>
</comment>
<dbReference type="GO" id="GO:0042953">
    <property type="term" value="P:lipoprotein transport"/>
    <property type="evidence" value="ECO:0007669"/>
    <property type="project" value="InterPro"/>
</dbReference>
<dbReference type="InterPro" id="IPR011925">
    <property type="entry name" value="LolCE_TM"/>
</dbReference>
<keyword evidence="6 8" id="KW-1133">Transmembrane helix</keyword>
<dbReference type="PANTHER" id="PTHR30489:SF0">
    <property type="entry name" value="LIPOPROTEIN-RELEASING SYSTEM TRANSMEMBRANE PROTEIN LOLE"/>
    <property type="match status" value="1"/>
</dbReference>
<dbReference type="EMBL" id="LNXU01000019">
    <property type="protein sequence ID" value="KTC73455.1"/>
    <property type="molecule type" value="Genomic_DNA"/>
</dbReference>
<feature type="transmembrane region" description="Helical" evidence="8">
    <location>
        <begin position="273"/>
        <end position="295"/>
    </location>
</feature>
<sequence>MYKPLALFMGLRYTRSRKKNHFVSFISLSSMLGIGLGVMVLITVLSVMNGFDQQIHNRFFGMAPEITVSGPNERLSDWPEVAKKIQTIPEIKALAPYVGGQGLMVHDGQVLPVVLTGVLPEKEQQMSRLQDKLLAGSLSNLKDFGIILGRGLADSMGTMIGDKVTVMIPQATVTPAGMIPRFKRFTVVGVFSAGTGFNFDTKLAFINMGDAQKLLQMGDEVTGIKMKIGNVYQAPELSYRLSHLLGDDYQVGNWTQQYGAFFQAVKMEKTMMFLILLLIIAVAAFNLVSSLVMVVNDKQAEIAILRTIGATPSTILWTFIVQGMMVGIVGTFFGLLGGLVLAKNATTIVNHLQTWFHFKVLSSSIYFVDYLPSEILFSDLWKVCVMALLMSFLATIYPAWRASKTVIAEALHYE</sequence>
<keyword evidence="11" id="KW-0449">Lipoprotein</keyword>